<comment type="caution">
    <text evidence="1">The sequence shown here is derived from an EMBL/GenBank/DDBJ whole genome shotgun (WGS) entry which is preliminary data.</text>
</comment>
<dbReference type="RefSeq" id="WP_191617146.1">
    <property type="nucleotide sequence ID" value="NZ_JACYFG010000032.1"/>
</dbReference>
<evidence type="ECO:0000313" key="2">
    <source>
        <dbReference type="Proteomes" id="UP000622317"/>
    </source>
</evidence>
<proteinExistence type="predicted"/>
<dbReference type="Proteomes" id="UP000622317">
    <property type="component" value="Unassembled WGS sequence"/>
</dbReference>
<dbReference type="AlphaFoldDB" id="A0A927IFF2"/>
<dbReference type="EMBL" id="JACYFG010000032">
    <property type="protein sequence ID" value="MBD5780027.1"/>
    <property type="molecule type" value="Genomic_DNA"/>
</dbReference>
<organism evidence="1 2">
    <name type="scientific">Pelagicoccus enzymogenes</name>
    <dbReference type="NCBI Taxonomy" id="2773457"/>
    <lineage>
        <taxon>Bacteria</taxon>
        <taxon>Pseudomonadati</taxon>
        <taxon>Verrucomicrobiota</taxon>
        <taxon>Opitutia</taxon>
        <taxon>Puniceicoccales</taxon>
        <taxon>Pelagicoccaceae</taxon>
        <taxon>Pelagicoccus</taxon>
    </lineage>
</organism>
<sequence length="698" mass="78967">MKRAQQTALAIVALASTHITNTNGIEVFELSNSLVDDKALTFPADATPSPYGPTKFGTHINGKTHQQWPIQTFKGYQYATYYDHNRNLCVARRKLPNSKWDVIRFTDYKIENNDSHNVTVIGIAEGDGSIHLAYDHHKSELNYRFTAPGVATNPESVTWDASLFSKNLSRLGPITSIEAKDDTIIDFTYPRFLPTPSGNLLLYFRYVTSGNGDSYLFEYDASTHDWREALGKFIARDKGTYTFDRNGDGQIASDRSETSPYRYAYINAISYAGNRLHVTWLWRDVFTGTSLDGNHDLCYAYSDDDGKTWYNNEGQLVSITGTDAKETLITIDTPDITVIPILPLRNAINQCTHYAFPDGTIHVMLRHYTEGTTTTRYHHYWRDNAGDWQTQVLDFSGSRPSLIGDSQKNLYLVYTAGGRTRIAHGKPNAEKTAWEWNSIFTQNEFTDGGDGVIDLSRWHSQGILSTYAQELKPTAEETPTPLRVIDYKFADGPFIEGSLNPATKQFEISWLANDQILQRQSGSLAPDGWETIPDGTPNTLYLSLEDANVPAFYRLFSPPQPTVFKRFDWYDGEENMFTKDLDASITGGILTLTMNSDRQDPYIRMNDGSVNADNYFHIRVRARNQTSSTNWLLYFSPEGGGEAGNGVQMNPTANGDWQIFEIDMRSDPDWQGQINTIRIDFSNRIEGTVEIDYIEIYQ</sequence>
<evidence type="ECO:0000313" key="1">
    <source>
        <dbReference type="EMBL" id="MBD5780027.1"/>
    </source>
</evidence>
<name>A0A927IFF2_9BACT</name>
<keyword evidence="2" id="KW-1185">Reference proteome</keyword>
<protein>
    <submittedName>
        <fullName evidence="1">BNR repeat-containing protein</fullName>
    </submittedName>
</protein>
<accession>A0A927IFF2</accession>
<reference evidence="1" key="1">
    <citation type="submission" date="2020-09" db="EMBL/GenBank/DDBJ databases">
        <title>Pelagicoccus enzymogenes sp. nov. with an EPS production, isolated from marine sediment.</title>
        <authorList>
            <person name="Feng X."/>
        </authorList>
    </citation>
    <scope>NUCLEOTIDE SEQUENCE</scope>
    <source>
        <strain evidence="1">NFK12</strain>
    </source>
</reference>
<dbReference type="Pfam" id="PF15892">
    <property type="entry name" value="BNR_4"/>
    <property type="match status" value="1"/>
</dbReference>
<gene>
    <name evidence="1" type="ORF">IEN85_11050</name>
</gene>